<dbReference type="PROSITE" id="PS00455">
    <property type="entry name" value="AMP_BINDING"/>
    <property type="match status" value="1"/>
</dbReference>
<dbReference type="Pfam" id="PF00501">
    <property type="entry name" value="AMP-binding"/>
    <property type="match status" value="1"/>
</dbReference>
<evidence type="ECO:0000313" key="7">
    <source>
        <dbReference type="EMBL" id="AZI57321.1"/>
    </source>
</evidence>
<dbReference type="PANTHER" id="PTHR43272">
    <property type="entry name" value="LONG-CHAIN-FATTY-ACID--COA LIGASE"/>
    <property type="match status" value="1"/>
</dbReference>
<evidence type="ECO:0000259" key="6">
    <source>
        <dbReference type="Pfam" id="PF00501"/>
    </source>
</evidence>
<evidence type="ECO:0000256" key="3">
    <source>
        <dbReference type="ARBA" id="ARBA00022832"/>
    </source>
</evidence>
<gene>
    <name evidence="7" type="ORF">EH165_03245</name>
</gene>
<dbReference type="PANTHER" id="PTHR43272:SF32">
    <property type="entry name" value="AMP-DEPENDENT SYNTHETASE_LIGASE DOMAIN-CONTAINING PROTEIN"/>
    <property type="match status" value="1"/>
</dbReference>
<dbReference type="InterPro" id="IPR020845">
    <property type="entry name" value="AMP-binding_CS"/>
</dbReference>
<dbReference type="AlphaFoldDB" id="A0A3G8ZU53"/>
<evidence type="ECO:0000256" key="4">
    <source>
        <dbReference type="ARBA" id="ARBA00023098"/>
    </source>
</evidence>
<evidence type="ECO:0000256" key="1">
    <source>
        <dbReference type="ARBA" id="ARBA00006432"/>
    </source>
</evidence>
<evidence type="ECO:0000256" key="5">
    <source>
        <dbReference type="ARBA" id="ARBA00032875"/>
    </source>
</evidence>
<dbReference type="EMBL" id="CP034170">
    <property type="protein sequence ID" value="AZI57321.1"/>
    <property type="molecule type" value="Genomic_DNA"/>
</dbReference>
<protein>
    <recommendedName>
        <fullName evidence="5">Acyl-CoA synthetase</fullName>
    </recommendedName>
</protein>
<dbReference type="SUPFAM" id="SSF56801">
    <property type="entry name" value="Acetyl-CoA synthetase-like"/>
    <property type="match status" value="1"/>
</dbReference>
<sequence>MPPSAPAVADRQTSFGQMFTDRVRATPTREAFRYPSGGDWSSLTWAQTQDRVFAISAGLIGLGIKPEERVAIICSTRIEWILSDLGIMCAGAATTTIYPTTAAEDVAYVTFDSGSRIVIVEDQTQVDKVKSKLADLPDLFKIIVIDGVGDSDLVITLAELEKHGRELLASSPALVTEAIAAIRPDSLATLIYTSGTTGKPKGVRLLHSSWTYEGWAVEKMNILDDSDVQYLWLPLSHVFGKVLLAVQLRLGFSTAVDGNLDRIVENLAVVKPTFMAGAPRIFEKVRAKVMLTAQGEGGLKTKIFNWAFTIGHEVSRRTLAGESVPATLKLQHGVAQKLVFAKVQARLGGRIRFFVSGSAALSRPVAQWYAAVGMPLVEGYGLSETSAATFVGRPDDLVFGTVGPPLTGTEVKIAEDGEILVRGPGVMSGYHNLPDVTAEVLDADGWFCTGDIGKMVDGKLMVTDRKKDLIKTSGGKYIAPQKIEILFKAISPYASQIVVHGEGRNFVSALITVDADAITDWAKTNGLEGKSYAELTKAPQVRDLIDGQVQELNSKLERWETIKKFEILPKDLTIEDGSITPSLKVRRKTVEQQNMSLLNSLYKN</sequence>
<reference evidence="7 8" key="1">
    <citation type="submission" date="2018-11" db="EMBL/GenBank/DDBJ databases">
        <authorList>
            <person name="Da X."/>
        </authorList>
    </citation>
    <scope>NUCLEOTIDE SEQUENCE [LARGE SCALE GENOMIC DNA]</scope>
    <source>
        <strain evidence="7 8">S14-144</strain>
    </source>
</reference>
<dbReference type="InterPro" id="IPR042099">
    <property type="entry name" value="ANL_N_sf"/>
</dbReference>
<dbReference type="GO" id="GO:0004467">
    <property type="term" value="F:long-chain fatty acid-CoA ligase activity"/>
    <property type="evidence" value="ECO:0007669"/>
    <property type="project" value="TreeGrafter"/>
</dbReference>
<dbReference type="Proteomes" id="UP000268084">
    <property type="component" value="Chromosome"/>
</dbReference>
<dbReference type="OrthoDB" id="5240489at2"/>
<keyword evidence="4" id="KW-0443">Lipid metabolism</keyword>
<keyword evidence="2 7" id="KW-0436">Ligase</keyword>
<accession>A0A3G8ZU53</accession>
<dbReference type="Pfam" id="PF23562">
    <property type="entry name" value="AMP-binding_C_3"/>
    <property type="match status" value="1"/>
</dbReference>
<organism evidence="7 8">
    <name type="scientific">Nakamurella antarctica</name>
    <dbReference type="NCBI Taxonomy" id="1902245"/>
    <lineage>
        <taxon>Bacteria</taxon>
        <taxon>Bacillati</taxon>
        <taxon>Actinomycetota</taxon>
        <taxon>Actinomycetes</taxon>
        <taxon>Nakamurellales</taxon>
        <taxon>Nakamurellaceae</taxon>
        <taxon>Nakamurella</taxon>
    </lineage>
</organism>
<reference evidence="7 8" key="2">
    <citation type="submission" date="2018-12" db="EMBL/GenBank/DDBJ databases">
        <title>Nakamurella antarcticus sp. nov., isolated from Antarctica South Shetland Islands soil.</title>
        <authorList>
            <person name="Peng F."/>
        </authorList>
    </citation>
    <scope>NUCLEOTIDE SEQUENCE [LARGE SCALE GENOMIC DNA]</scope>
    <source>
        <strain evidence="7 8">S14-144</strain>
    </source>
</reference>
<feature type="domain" description="AMP-dependent synthetase/ligase" evidence="6">
    <location>
        <begin position="19"/>
        <end position="431"/>
    </location>
</feature>
<evidence type="ECO:0000256" key="2">
    <source>
        <dbReference type="ARBA" id="ARBA00022598"/>
    </source>
</evidence>
<keyword evidence="3" id="KW-0276">Fatty acid metabolism</keyword>
<dbReference type="GO" id="GO:0016020">
    <property type="term" value="C:membrane"/>
    <property type="evidence" value="ECO:0007669"/>
    <property type="project" value="TreeGrafter"/>
</dbReference>
<dbReference type="KEGG" id="nak:EH165_03245"/>
<proteinExistence type="inferred from homology"/>
<keyword evidence="8" id="KW-1185">Reference proteome</keyword>
<dbReference type="RefSeq" id="WP_124798006.1">
    <property type="nucleotide sequence ID" value="NZ_CP034170.1"/>
</dbReference>
<dbReference type="Gene3D" id="3.40.50.12780">
    <property type="entry name" value="N-terminal domain of ligase-like"/>
    <property type="match status" value="1"/>
</dbReference>
<evidence type="ECO:0000313" key="8">
    <source>
        <dbReference type="Proteomes" id="UP000268084"/>
    </source>
</evidence>
<dbReference type="InterPro" id="IPR000873">
    <property type="entry name" value="AMP-dep_synth/lig_dom"/>
</dbReference>
<dbReference type="CDD" id="cd05907">
    <property type="entry name" value="VL_LC_FACS_like"/>
    <property type="match status" value="1"/>
</dbReference>
<comment type="similarity">
    <text evidence="1">Belongs to the ATP-dependent AMP-binding enzyme family.</text>
</comment>
<name>A0A3G8ZU53_9ACTN</name>